<reference evidence="2 3" key="1">
    <citation type="submission" date="2020-08" db="EMBL/GenBank/DDBJ databases">
        <title>Genomic Encyclopedia of Type Strains, Phase IV (KMG-IV): sequencing the most valuable type-strain genomes for metagenomic binning, comparative biology and taxonomic classification.</title>
        <authorList>
            <person name="Goeker M."/>
        </authorList>
    </citation>
    <scope>NUCLEOTIDE SEQUENCE [LARGE SCALE GENOMIC DNA]</scope>
    <source>
        <strain evidence="2 3">DSM 26189</strain>
    </source>
</reference>
<sequence length="84" mass="9579">MNRARPNSWPPRPANRALPPGPRQDVFALIDHYAPVIATWPAYDRWQVRQIAVDTLLQVMRDCPEPAVRANAYQQLVKMGIAQC</sequence>
<feature type="region of interest" description="Disordered" evidence="1">
    <location>
        <begin position="1"/>
        <end position="21"/>
    </location>
</feature>
<keyword evidence="3" id="KW-1185">Reference proteome</keyword>
<accession>A0A7W6FR26</accession>
<evidence type="ECO:0000256" key="1">
    <source>
        <dbReference type="SAM" id="MobiDB-lite"/>
    </source>
</evidence>
<evidence type="ECO:0000313" key="2">
    <source>
        <dbReference type="EMBL" id="MBB3927538.1"/>
    </source>
</evidence>
<evidence type="ECO:0000313" key="3">
    <source>
        <dbReference type="Proteomes" id="UP000571950"/>
    </source>
</evidence>
<dbReference type="EMBL" id="JACIDT010000012">
    <property type="protein sequence ID" value="MBB3927538.1"/>
    <property type="molecule type" value="Genomic_DNA"/>
</dbReference>
<organism evidence="2 3">
    <name type="scientific">Sphingobium jiangsuense</name>
    <dbReference type="NCBI Taxonomy" id="870476"/>
    <lineage>
        <taxon>Bacteria</taxon>
        <taxon>Pseudomonadati</taxon>
        <taxon>Pseudomonadota</taxon>
        <taxon>Alphaproteobacteria</taxon>
        <taxon>Sphingomonadales</taxon>
        <taxon>Sphingomonadaceae</taxon>
        <taxon>Sphingobium</taxon>
    </lineage>
</organism>
<gene>
    <name evidence="2" type="ORF">GGR43_003269</name>
</gene>
<dbReference type="Proteomes" id="UP000571950">
    <property type="component" value="Unassembled WGS sequence"/>
</dbReference>
<name>A0A7W6FR26_9SPHN</name>
<comment type="caution">
    <text evidence="2">The sequence shown here is derived from an EMBL/GenBank/DDBJ whole genome shotgun (WGS) entry which is preliminary data.</text>
</comment>
<proteinExistence type="predicted"/>
<dbReference type="RefSeq" id="WP_188073028.1">
    <property type="nucleotide sequence ID" value="NZ_BSPS01000061.1"/>
</dbReference>
<evidence type="ECO:0008006" key="4">
    <source>
        <dbReference type="Google" id="ProtNLM"/>
    </source>
</evidence>
<protein>
    <recommendedName>
        <fullName evidence="4">HEAT repeat domain-containing protein</fullName>
    </recommendedName>
</protein>
<dbReference type="AlphaFoldDB" id="A0A7W6FR26"/>